<evidence type="ECO:0000313" key="3">
    <source>
        <dbReference type="Proteomes" id="UP000268093"/>
    </source>
</evidence>
<organism evidence="2 3">
    <name type="scientific">Jimgerdemannia flammicorona</name>
    <dbReference type="NCBI Taxonomy" id="994334"/>
    <lineage>
        <taxon>Eukaryota</taxon>
        <taxon>Fungi</taxon>
        <taxon>Fungi incertae sedis</taxon>
        <taxon>Mucoromycota</taxon>
        <taxon>Mucoromycotina</taxon>
        <taxon>Endogonomycetes</taxon>
        <taxon>Endogonales</taxon>
        <taxon>Endogonaceae</taxon>
        <taxon>Jimgerdemannia</taxon>
    </lineage>
</organism>
<feature type="region of interest" description="Disordered" evidence="1">
    <location>
        <begin position="134"/>
        <end position="258"/>
    </location>
</feature>
<feature type="non-terminal residue" evidence="2">
    <location>
        <position position="1"/>
    </location>
</feature>
<evidence type="ECO:0000256" key="1">
    <source>
        <dbReference type="SAM" id="MobiDB-lite"/>
    </source>
</evidence>
<feature type="compositionally biased region" description="Acidic residues" evidence="1">
    <location>
        <begin position="141"/>
        <end position="153"/>
    </location>
</feature>
<protein>
    <submittedName>
        <fullName evidence="2">Uncharacterized protein</fullName>
    </submittedName>
</protein>
<keyword evidence="3" id="KW-1185">Reference proteome</keyword>
<accession>A0A433D646</accession>
<comment type="caution">
    <text evidence="2">The sequence shown here is derived from an EMBL/GenBank/DDBJ whole genome shotgun (WGS) entry which is preliminary data.</text>
</comment>
<name>A0A433D646_9FUNG</name>
<feature type="non-terminal residue" evidence="2">
    <location>
        <position position="299"/>
    </location>
</feature>
<dbReference type="OrthoDB" id="2338242at2759"/>
<sequence length="299" mass="34076">REDSDPSKEFEQRLRFPDYWKRPRDEWSLETFKTYVNQHGIVDKAEAHNCLGKEIKELKILFARSPSSQLRLNELVGQLKARRGQKELRTATTKSKIIEKKIETTKNTAILNGYRRVDEHYESFHAKLLNFQPSVDNGRVEDDERQEDGDMENDNPFLVQSETEPEAHFSKQKNQREAKRKRNNNDRAHDAFAPQCRTIATTAAEEAEEAEEGTPTKRTRGHKDQSNGDDEGTDVESSSGSVQPKEAASNMTIPNETKKDGAYSDVISAIKAVQEDNKAATTKWVLICYFLLSTIAKSI</sequence>
<dbReference type="EMBL" id="RBNI01006014">
    <property type="protein sequence ID" value="RUP46311.1"/>
    <property type="molecule type" value="Genomic_DNA"/>
</dbReference>
<feature type="compositionally biased region" description="Basic and acidic residues" evidence="1">
    <location>
        <begin position="165"/>
        <end position="190"/>
    </location>
</feature>
<dbReference type="AlphaFoldDB" id="A0A433D646"/>
<dbReference type="Proteomes" id="UP000268093">
    <property type="component" value="Unassembled WGS sequence"/>
</dbReference>
<evidence type="ECO:0000313" key="2">
    <source>
        <dbReference type="EMBL" id="RUP46311.1"/>
    </source>
</evidence>
<gene>
    <name evidence="2" type="ORF">BC936DRAFT_147099</name>
</gene>
<reference evidence="2 3" key="1">
    <citation type="journal article" date="2018" name="New Phytol.">
        <title>Phylogenomics of Endogonaceae and evolution of mycorrhizas within Mucoromycota.</title>
        <authorList>
            <person name="Chang Y."/>
            <person name="Desiro A."/>
            <person name="Na H."/>
            <person name="Sandor L."/>
            <person name="Lipzen A."/>
            <person name="Clum A."/>
            <person name="Barry K."/>
            <person name="Grigoriev I.V."/>
            <person name="Martin F.M."/>
            <person name="Stajich J.E."/>
            <person name="Smith M.E."/>
            <person name="Bonito G."/>
            <person name="Spatafora J.W."/>
        </authorList>
    </citation>
    <scope>NUCLEOTIDE SEQUENCE [LARGE SCALE GENOMIC DNA]</scope>
    <source>
        <strain evidence="2 3">GMNB39</strain>
    </source>
</reference>
<proteinExistence type="predicted"/>